<feature type="compositionally biased region" description="Polar residues" evidence="1">
    <location>
        <begin position="329"/>
        <end position="349"/>
    </location>
</feature>
<feature type="compositionally biased region" description="Polar residues" evidence="1">
    <location>
        <begin position="105"/>
        <end position="117"/>
    </location>
</feature>
<reference evidence="4" key="1">
    <citation type="submission" date="2016-09" db="EMBL/GenBank/DDBJ databases">
        <authorList>
            <person name="Jeantristanb JTB J.-T."/>
            <person name="Ricardo R."/>
        </authorList>
    </citation>
    <scope>NUCLEOTIDE SEQUENCE [LARGE SCALE GENOMIC DNA]</scope>
</reference>
<feature type="domain" description="SprT-like" evidence="2">
    <location>
        <begin position="466"/>
        <end position="637"/>
    </location>
</feature>
<dbReference type="SUPFAM" id="SSF47095">
    <property type="entry name" value="HMG-box"/>
    <property type="match status" value="1"/>
</dbReference>
<dbReference type="PANTHER" id="PTHR23099">
    <property type="entry name" value="TRANSCRIPTIONAL REGULATOR"/>
    <property type="match status" value="1"/>
</dbReference>
<feature type="region of interest" description="Disordered" evidence="1">
    <location>
        <begin position="1"/>
        <end position="79"/>
    </location>
</feature>
<dbReference type="AlphaFoldDB" id="A0A238FH86"/>
<accession>A0A238FH86</accession>
<feature type="compositionally biased region" description="Low complexity" evidence="1">
    <location>
        <begin position="94"/>
        <end position="104"/>
    </location>
</feature>
<dbReference type="InterPro" id="IPR036910">
    <property type="entry name" value="HMG_box_dom_sf"/>
</dbReference>
<dbReference type="Pfam" id="PF10263">
    <property type="entry name" value="SprT-like"/>
    <property type="match status" value="1"/>
</dbReference>
<feature type="compositionally biased region" description="Polar residues" evidence="1">
    <location>
        <begin position="156"/>
        <end position="186"/>
    </location>
</feature>
<evidence type="ECO:0000313" key="3">
    <source>
        <dbReference type="EMBL" id="SCV72597.1"/>
    </source>
</evidence>
<evidence type="ECO:0000313" key="4">
    <source>
        <dbReference type="Proteomes" id="UP000198372"/>
    </source>
</evidence>
<feature type="region of interest" description="Disordered" evidence="1">
    <location>
        <begin position="234"/>
        <end position="373"/>
    </location>
</feature>
<proteinExistence type="predicted"/>
<feature type="compositionally biased region" description="Low complexity" evidence="1">
    <location>
        <begin position="411"/>
        <end position="434"/>
    </location>
</feature>
<gene>
    <name evidence="3" type="ORF">BQ2448_4134</name>
</gene>
<name>A0A238FH86_9BASI</name>
<dbReference type="EMBL" id="FMSP01000009">
    <property type="protein sequence ID" value="SCV72597.1"/>
    <property type="molecule type" value="Genomic_DNA"/>
</dbReference>
<feature type="region of interest" description="Disordered" evidence="1">
    <location>
        <begin position="91"/>
        <end position="215"/>
    </location>
</feature>
<feature type="compositionally biased region" description="Basic and acidic residues" evidence="1">
    <location>
        <begin position="134"/>
        <end position="143"/>
    </location>
</feature>
<dbReference type="STRING" id="269621.A0A238FH86"/>
<dbReference type="PANTHER" id="PTHR23099:SF0">
    <property type="entry name" value="GERM CELL NUCLEAR ACIDIC PROTEIN"/>
    <property type="match status" value="1"/>
</dbReference>
<feature type="compositionally biased region" description="Polar residues" evidence="1">
    <location>
        <begin position="49"/>
        <end position="78"/>
    </location>
</feature>
<protein>
    <submittedName>
        <fullName evidence="3">BQ2448_4134 protein</fullName>
    </submittedName>
</protein>
<dbReference type="Proteomes" id="UP000198372">
    <property type="component" value="Unassembled WGS sequence"/>
</dbReference>
<dbReference type="GO" id="GO:0005634">
    <property type="term" value="C:nucleus"/>
    <property type="evidence" value="ECO:0007669"/>
    <property type="project" value="TreeGrafter"/>
</dbReference>
<dbReference type="GO" id="GO:0006950">
    <property type="term" value="P:response to stress"/>
    <property type="evidence" value="ECO:0007669"/>
    <property type="project" value="UniProtKB-ARBA"/>
</dbReference>
<feature type="compositionally biased region" description="Acidic residues" evidence="1">
    <location>
        <begin position="309"/>
        <end position="320"/>
    </location>
</feature>
<evidence type="ECO:0000256" key="1">
    <source>
        <dbReference type="SAM" id="MobiDB-lite"/>
    </source>
</evidence>
<feature type="region of interest" description="Disordered" evidence="1">
    <location>
        <begin position="407"/>
        <end position="437"/>
    </location>
</feature>
<evidence type="ECO:0000259" key="2">
    <source>
        <dbReference type="SMART" id="SM00731"/>
    </source>
</evidence>
<keyword evidence="4" id="KW-1185">Reference proteome</keyword>
<sequence length="711" mass="78062">MSDNQVFESDGDSDGELPTPWRPQARQEAFAVTPTYSEPDQCTGRRTSDSTVVSLVTRGTSTHSPASTSSQCRGQSPTAVRRLPRLKALFGKDSLSSPSSVPNSQEHAVSVTPSTGAPSLAELLFPPSPLSSQEAEHRGENEQSRMFSKEGGSAGNPGSDSNSSNVAISTTKEPSSMSRKCSSPFSDKSREEMRKTKPFTVYTLDDSSDEEDDGLLPSIMNLRRLQIGEIPKKARRLPLAQTPSGRKVRSARRQVASTSPVNVRRSEISTPSQGSVRAETEKSSVEVLVIDDSDSNTSCSEELGRSVELEVEEPESEFDPDAGVISFIPTKSSSRPQKLSMTLMSTPAPKSSAKRSIKENLSPSAARGPAEVDLTTTLCSSDEDEEGEEDDEHDDLPAPFRAKIQLHQSLTPSTPRSSKSTDKTTTPTSRKATANLLTAEQRDRLPFELIAELNQSVFCCYYSSATSIRPSSEPASSSSASYRGLPADIDIIWSKKLLKTAGRASWKRTKPLTSKKDRAERTSQPVEQTSSIELSVKVVDSVAKLNNTLAHELCHLAAWVISGELNPPHGKAFKLWAARVMAARHDIEVTTTHSYQILYKYRWRCQSLDCQKIFQRHSRSIDTTTHGCPCGSRLMEIDKDGRERGSSGVRRTPAKKTAWQTYLATMSPQVRQESPGIKQDQVFKRVAEMWKEEKENVAAALEKSMKQLEIS</sequence>
<dbReference type="SMART" id="SM00731">
    <property type="entry name" value="SprT"/>
    <property type="match status" value="1"/>
</dbReference>
<organism evidence="3 4">
    <name type="scientific">Microbotryum intermedium</name>
    <dbReference type="NCBI Taxonomy" id="269621"/>
    <lineage>
        <taxon>Eukaryota</taxon>
        <taxon>Fungi</taxon>
        <taxon>Dikarya</taxon>
        <taxon>Basidiomycota</taxon>
        <taxon>Pucciniomycotina</taxon>
        <taxon>Microbotryomycetes</taxon>
        <taxon>Microbotryales</taxon>
        <taxon>Microbotryaceae</taxon>
        <taxon>Microbotryum</taxon>
    </lineage>
</organism>
<dbReference type="InterPro" id="IPR006640">
    <property type="entry name" value="SprT-like_domain"/>
</dbReference>
<dbReference type="OrthoDB" id="20772at2759"/>